<protein>
    <submittedName>
        <fullName evidence="1">Uncharacterized protein</fullName>
    </submittedName>
</protein>
<gene>
    <name evidence="1" type="ORF">BA171_02095</name>
</gene>
<dbReference type="InterPro" id="IPR025612">
    <property type="entry name" value="YqjK"/>
</dbReference>
<dbReference type="EMBL" id="CP016303">
    <property type="protein sequence ID" value="ASX25951.1"/>
    <property type="molecule type" value="Genomic_DNA"/>
</dbReference>
<name>A0A249DWY3_9ENTR</name>
<reference evidence="2" key="1">
    <citation type="submission" date="2016-06" db="EMBL/GenBank/DDBJ databases">
        <authorList>
            <person name="Chen W."/>
            <person name="Hasegawa D.K."/>
        </authorList>
    </citation>
    <scope>NUCLEOTIDE SEQUENCE [LARGE SCALE GENOMIC DNA]</scope>
    <source>
        <strain evidence="2">MEAM1</strain>
    </source>
</reference>
<reference evidence="1 2" key="2">
    <citation type="submission" date="2017-09" db="EMBL/GenBank/DDBJ databases">
        <title>The genome of whitefly Bemisia tabaci, a global crop pest, provides novel insights into virus transmission, host adaptation and insecticide resistance.</title>
        <authorList>
            <person name="Kaur N."/>
            <person name="Kliot A."/>
            <person name="Pinheiro P.V."/>
            <person name="Luan J."/>
            <person name="Zheng Y."/>
            <person name="Liu W."/>
            <person name="Sun H."/>
            <person name="Yang X."/>
            <person name="Xu Y."/>
            <person name="Luo Y."/>
            <person name="Kruse A."/>
            <person name="Fisher T.W."/>
            <person name="Nelson D.R."/>
            <person name="Elimelech M."/>
            <person name="MacCoss M."/>
            <person name="Johnson R."/>
            <person name="Cohen E."/>
            <person name="Hunter W.B."/>
            <person name="Brown J.K."/>
            <person name="Jander G."/>
            <person name="Cilia M."/>
            <person name="Douglas A.E."/>
            <person name="Ghanim M."/>
            <person name="Simmons A.M."/>
            <person name="Wintermantel W.M."/>
            <person name="Ling K.-S."/>
            <person name="Fei Z."/>
        </authorList>
    </citation>
    <scope>NUCLEOTIDE SEQUENCE [LARGE SCALE GENOMIC DNA]</scope>
    <source>
        <strain evidence="1 2">MEAM1</strain>
    </source>
</reference>
<organism evidence="1 2">
    <name type="scientific">Candidatus Hamiltonella defensa</name>
    <name type="common">Bemisia tabaci</name>
    <dbReference type="NCBI Taxonomy" id="672795"/>
    <lineage>
        <taxon>Bacteria</taxon>
        <taxon>Pseudomonadati</taxon>
        <taxon>Pseudomonadota</taxon>
        <taxon>Gammaproteobacteria</taxon>
        <taxon>Enterobacterales</taxon>
        <taxon>Enterobacteriaceae</taxon>
        <taxon>aphid secondary symbionts</taxon>
        <taxon>Candidatus Williamhamiltonella</taxon>
    </lineage>
</organism>
<accession>A0A249DWY3</accession>
<evidence type="ECO:0000313" key="2">
    <source>
        <dbReference type="Proteomes" id="UP000216438"/>
    </source>
</evidence>
<dbReference type="OrthoDB" id="6504948at2"/>
<dbReference type="Proteomes" id="UP000216438">
    <property type="component" value="Chromosome"/>
</dbReference>
<proteinExistence type="predicted"/>
<sequence length="92" mass="10932">MKQNHALDQKIKSMLAKIEQQRLGLINDFETYSKIMAPYDRGWIKITSTNKYFILASGVLAFYVIRHPVRVFMGSRRILQAWSFMRLIRSFF</sequence>
<dbReference type="RefSeq" id="WP_016857157.1">
    <property type="nucleotide sequence ID" value="NZ_CP016303.1"/>
</dbReference>
<dbReference type="Pfam" id="PF13997">
    <property type="entry name" value="YqjK"/>
    <property type="match status" value="1"/>
</dbReference>
<evidence type="ECO:0000313" key="1">
    <source>
        <dbReference type="EMBL" id="ASX25951.1"/>
    </source>
</evidence>
<dbReference type="AlphaFoldDB" id="A0A249DWY3"/>